<feature type="compositionally biased region" description="Low complexity" evidence="1">
    <location>
        <begin position="82"/>
        <end position="96"/>
    </location>
</feature>
<name>A0A9W4DQV6_9ACTN</name>
<dbReference type="AlphaFoldDB" id="A0A9W4DQV6"/>
<comment type="caution">
    <text evidence="2">The sequence shown here is derived from an EMBL/GenBank/DDBJ whole genome shotgun (WGS) entry which is preliminary data.</text>
</comment>
<protein>
    <submittedName>
        <fullName evidence="2">Uncharacterized protein</fullName>
    </submittedName>
</protein>
<feature type="compositionally biased region" description="Pro residues" evidence="1">
    <location>
        <begin position="127"/>
        <end position="142"/>
    </location>
</feature>
<sequence length="142" mass="15051">MRTPGRLAQRESTSFTPKGSLVRSQYRPPGPRVPETVQTVSGTLGVSRHTPGASAHTGPYGLESLPIPQHLAAGLTARRRLPGPGAPRLLPPVVAADPRGPADRRHHRSAPLPLRPALRPGGHRPLHPPGPRAPDPPSRSGR</sequence>
<evidence type="ECO:0000256" key="1">
    <source>
        <dbReference type="SAM" id="MobiDB-lite"/>
    </source>
</evidence>
<dbReference type="Proteomes" id="UP001152519">
    <property type="component" value="Unassembled WGS sequence"/>
</dbReference>
<dbReference type="EMBL" id="CAJSLV010000056">
    <property type="protein sequence ID" value="CAG6394433.1"/>
    <property type="molecule type" value="Genomic_DNA"/>
</dbReference>
<feature type="region of interest" description="Disordered" evidence="1">
    <location>
        <begin position="1"/>
        <end position="142"/>
    </location>
</feature>
<accession>A0A9W4DQV6</accession>
<proteinExistence type="predicted"/>
<gene>
    <name evidence="2" type="ORF">SCOCK_270014</name>
</gene>
<evidence type="ECO:0000313" key="2">
    <source>
        <dbReference type="EMBL" id="CAG6394433.1"/>
    </source>
</evidence>
<evidence type="ECO:0000313" key="3">
    <source>
        <dbReference type="Proteomes" id="UP001152519"/>
    </source>
</evidence>
<keyword evidence="3" id="KW-1185">Reference proteome</keyword>
<organism evidence="2 3">
    <name type="scientific">Actinacidiphila cocklensis</name>
    <dbReference type="NCBI Taxonomy" id="887465"/>
    <lineage>
        <taxon>Bacteria</taxon>
        <taxon>Bacillati</taxon>
        <taxon>Actinomycetota</taxon>
        <taxon>Actinomycetes</taxon>
        <taxon>Kitasatosporales</taxon>
        <taxon>Streptomycetaceae</taxon>
        <taxon>Actinacidiphila</taxon>
    </lineage>
</organism>
<feature type="compositionally biased region" description="Low complexity" evidence="1">
    <location>
        <begin position="110"/>
        <end position="120"/>
    </location>
</feature>
<reference evidence="2" key="1">
    <citation type="submission" date="2021-05" db="EMBL/GenBank/DDBJ databases">
        <authorList>
            <person name="Arsene-Ploetze F."/>
        </authorList>
    </citation>
    <scope>NUCLEOTIDE SEQUENCE</scope>
    <source>
        <strain evidence="2">DSM 42138</strain>
    </source>
</reference>